<evidence type="ECO:0000313" key="11">
    <source>
        <dbReference type="Proteomes" id="UP000053599"/>
    </source>
</evidence>
<keyword evidence="2" id="KW-0723">Serine/threonine-protein kinase</keyword>
<dbReference type="PANTHER" id="PTHR47634">
    <property type="entry name" value="PROTEIN KINASE DOMAIN-CONTAINING PROTEIN-RELATED"/>
    <property type="match status" value="1"/>
</dbReference>
<evidence type="ECO:0000256" key="4">
    <source>
        <dbReference type="ARBA" id="ARBA00022741"/>
    </source>
</evidence>
<dbReference type="Proteomes" id="UP000053599">
    <property type="component" value="Unassembled WGS sequence"/>
</dbReference>
<accession>A0A0D1X5Z2</accession>
<organism evidence="10 11">
    <name type="scientific">Exophiala sideris</name>
    <dbReference type="NCBI Taxonomy" id="1016849"/>
    <lineage>
        <taxon>Eukaryota</taxon>
        <taxon>Fungi</taxon>
        <taxon>Dikarya</taxon>
        <taxon>Ascomycota</taxon>
        <taxon>Pezizomycotina</taxon>
        <taxon>Eurotiomycetes</taxon>
        <taxon>Chaetothyriomycetidae</taxon>
        <taxon>Chaetothyriales</taxon>
        <taxon>Herpotrichiellaceae</taxon>
        <taxon>Exophiala</taxon>
    </lineage>
</organism>
<dbReference type="EMBL" id="KN846952">
    <property type="protein sequence ID" value="KIV83111.1"/>
    <property type="molecule type" value="Genomic_DNA"/>
</dbReference>
<dbReference type="SUPFAM" id="SSF56112">
    <property type="entry name" value="Protein kinase-like (PK-like)"/>
    <property type="match status" value="1"/>
</dbReference>
<dbReference type="InterPro" id="IPR051334">
    <property type="entry name" value="SRPK"/>
</dbReference>
<dbReference type="OrthoDB" id="4119926at2759"/>
<gene>
    <name evidence="10" type="ORF">PV11_05165</name>
</gene>
<evidence type="ECO:0000256" key="3">
    <source>
        <dbReference type="ARBA" id="ARBA00022679"/>
    </source>
</evidence>
<name>A0A0D1X5Z2_9EURO</name>
<reference evidence="10 11" key="1">
    <citation type="submission" date="2015-01" db="EMBL/GenBank/DDBJ databases">
        <title>The Genome Sequence of Exophiala sideris CBS121828.</title>
        <authorList>
            <consortium name="The Broad Institute Genomics Platform"/>
            <person name="Cuomo C."/>
            <person name="de Hoog S."/>
            <person name="Gorbushina A."/>
            <person name="Stielow B."/>
            <person name="Teixiera M."/>
            <person name="Abouelleil A."/>
            <person name="Chapman S.B."/>
            <person name="Priest M."/>
            <person name="Young S.K."/>
            <person name="Wortman J."/>
            <person name="Nusbaum C."/>
            <person name="Birren B."/>
        </authorList>
    </citation>
    <scope>NUCLEOTIDE SEQUENCE [LARGE SCALE GENOMIC DNA]</scope>
    <source>
        <strain evidence="10 11">CBS 121828</strain>
    </source>
</reference>
<dbReference type="HOGENOM" id="CLU_000288_81_2_1"/>
<dbReference type="Pfam" id="PF07714">
    <property type="entry name" value="PK_Tyr_Ser-Thr"/>
    <property type="match status" value="1"/>
</dbReference>
<evidence type="ECO:0000256" key="5">
    <source>
        <dbReference type="ARBA" id="ARBA00022777"/>
    </source>
</evidence>
<dbReference type="STRING" id="1016849.A0A0D1X5Z2"/>
<comment type="catalytic activity">
    <reaction evidence="8">
        <text>L-seryl-[protein] + ATP = O-phospho-L-seryl-[protein] + ADP + H(+)</text>
        <dbReference type="Rhea" id="RHEA:17989"/>
        <dbReference type="Rhea" id="RHEA-COMP:9863"/>
        <dbReference type="Rhea" id="RHEA-COMP:11604"/>
        <dbReference type="ChEBI" id="CHEBI:15378"/>
        <dbReference type="ChEBI" id="CHEBI:29999"/>
        <dbReference type="ChEBI" id="CHEBI:30616"/>
        <dbReference type="ChEBI" id="CHEBI:83421"/>
        <dbReference type="ChEBI" id="CHEBI:456216"/>
        <dbReference type="EC" id="2.7.11.1"/>
    </reaction>
</comment>
<dbReference type="GO" id="GO:0005634">
    <property type="term" value="C:nucleus"/>
    <property type="evidence" value="ECO:0007669"/>
    <property type="project" value="TreeGrafter"/>
</dbReference>
<keyword evidence="4" id="KW-0547">Nucleotide-binding</keyword>
<dbReference type="Gene3D" id="3.30.200.20">
    <property type="entry name" value="Phosphorylase Kinase, domain 1"/>
    <property type="match status" value="1"/>
</dbReference>
<dbReference type="GO" id="GO:0000245">
    <property type="term" value="P:spliceosomal complex assembly"/>
    <property type="evidence" value="ECO:0007669"/>
    <property type="project" value="TreeGrafter"/>
</dbReference>
<evidence type="ECO:0000256" key="1">
    <source>
        <dbReference type="ARBA" id="ARBA00012513"/>
    </source>
</evidence>
<evidence type="ECO:0000256" key="7">
    <source>
        <dbReference type="ARBA" id="ARBA00047899"/>
    </source>
</evidence>
<keyword evidence="5" id="KW-0418">Kinase</keyword>
<keyword evidence="3" id="KW-0808">Transferase</keyword>
<dbReference type="GO" id="GO:0005737">
    <property type="term" value="C:cytoplasm"/>
    <property type="evidence" value="ECO:0007669"/>
    <property type="project" value="TreeGrafter"/>
</dbReference>
<dbReference type="SMART" id="SM00220">
    <property type="entry name" value="S_TKc"/>
    <property type="match status" value="1"/>
</dbReference>
<keyword evidence="6" id="KW-0067">ATP-binding</keyword>
<dbReference type="InterPro" id="IPR000719">
    <property type="entry name" value="Prot_kinase_dom"/>
</dbReference>
<evidence type="ECO:0000256" key="2">
    <source>
        <dbReference type="ARBA" id="ARBA00022527"/>
    </source>
</evidence>
<evidence type="ECO:0000256" key="6">
    <source>
        <dbReference type="ARBA" id="ARBA00022840"/>
    </source>
</evidence>
<evidence type="ECO:0000256" key="8">
    <source>
        <dbReference type="ARBA" id="ARBA00048679"/>
    </source>
</evidence>
<protein>
    <recommendedName>
        <fullName evidence="1">non-specific serine/threonine protein kinase</fullName>
        <ecNumber evidence="1">2.7.11.1</ecNumber>
    </recommendedName>
</protein>
<sequence>MEMELESDIQKIEKIYVPSELLDREENMVDCRPGGYHPVALGDMLKSDRYKIFHKLGHDRFSTVWVAKDHQLERWVSIKIITADKTSQSRELQHHRALSKLSQGHLRSKHIVRLFDDFILDGPNGRHQCLVYELLGPPVNWMLSSSPHECHVAEERLDPEDILMISTHLLEALTFLQENGYTHGDISVNNIAYTSDLISVLSEKELLKVLGNPEADDMRRVDGEPLGEGIPHHFIRSTTWPGYPHDDDDADDEFRLFDFGEAFTRDTIPEKLAGYVCLQSPEAMFTSNFDHRLDLWSVGLTICYLAVGSLPIHEWPMNALINSSKEYYYGLPKEWQQRKERLRRDAEEEYGRALRGGREPPGLELEVAFRKTVKEPELQVLLPIIKGLTKLTPSNRMSAGQALFLIGMPHEECYATDEGRDVKCY</sequence>
<dbReference type="GO" id="GO:0050684">
    <property type="term" value="P:regulation of mRNA processing"/>
    <property type="evidence" value="ECO:0007669"/>
    <property type="project" value="TreeGrafter"/>
</dbReference>
<comment type="catalytic activity">
    <reaction evidence="7">
        <text>L-threonyl-[protein] + ATP = O-phospho-L-threonyl-[protein] + ADP + H(+)</text>
        <dbReference type="Rhea" id="RHEA:46608"/>
        <dbReference type="Rhea" id="RHEA-COMP:11060"/>
        <dbReference type="Rhea" id="RHEA-COMP:11605"/>
        <dbReference type="ChEBI" id="CHEBI:15378"/>
        <dbReference type="ChEBI" id="CHEBI:30013"/>
        <dbReference type="ChEBI" id="CHEBI:30616"/>
        <dbReference type="ChEBI" id="CHEBI:61977"/>
        <dbReference type="ChEBI" id="CHEBI:456216"/>
        <dbReference type="EC" id="2.7.11.1"/>
    </reaction>
</comment>
<dbReference type="GO" id="GO:0005524">
    <property type="term" value="F:ATP binding"/>
    <property type="evidence" value="ECO:0007669"/>
    <property type="project" value="UniProtKB-KW"/>
</dbReference>
<dbReference type="PANTHER" id="PTHR47634:SF9">
    <property type="entry name" value="PROTEIN KINASE DOMAIN-CONTAINING PROTEIN-RELATED"/>
    <property type="match status" value="1"/>
</dbReference>
<dbReference type="GO" id="GO:0004674">
    <property type="term" value="F:protein serine/threonine kinase activity"/>
    <property type="evidence" value="ECO:0007669"/>
    <property type="project" value="UniProtKB-KW"/>
</dbReference>
<proteinExistence type="predicted"/>
<evidence type="ECO:0000313" key="10">
    <source>
        <dbReference type="EMBL" id="KIV83111.1"/>
    </source>
</evidence>
<dbReference type="PROSITE" id="PS50011">
    <property type="entry name" value="PROTEIN_KINASE_DOM"/>
    <property type="match status" value="1"/>
</dbReference>
<dbReference type="AlphaFoldDB" id="A0A0D1X5Z2"/>
<dbReference type="InterPro" id="IPR001245">
    <property type="entry name" value="Ser-Thr/Tyr_kinase_cat_dom"/>
</dbReference>
<dbReference type="EC" id="2.7.11.1" evidence="1"/>
<feature type="domain" description="Protein kinase" evidence="9">
    <location>
        <begin position="50"/>
        <end position="413"/>
    </location>
</feature>
<dbReference type="Gene3D" id="1.10.510.10">
    <property type="entry name" value="Transferase(Phosphotransferase) domain 1"/>
    <property type="match status" value="1"/>
</dbReference>
<evidence type="ECO:0000259" key="9">
    <source>
        <dbReference type="PROSITE" id="PS50011"/>
    </source>
</evidence>
<dbReference type="InterPro" id="IPR011009">
    <property type="entry name" value="Kinase-like_dom_sf"/>
</dbReference>